<protein>
    <submittedName>
        <fullName evidence="1">Uncharacterized protein</fullName>
    </submittedName>
</protein>
<accession>A0A2M8IVP8</accession>
<dbReference type="AlphaFoldDB" id="A0A2M8IVP8"/>
<comment type="caution">
    <text evidence="1">The sequence shown here is derived from an EMBL/GenBank/DDBJ whole genome shotgun (WGS) entry which is preliminary data.</text>
</comment>
<evidence type="ECO:0000313" key="1">
    <source>
        <dbReference type="EMBL" id="PJE34601.1"/>
    </source>
</evidence>
<name>A0A2M8IVP8_9RHOB</name>
<reference evidence="1 2" key="1">
    <citation type="journal article" date="2018" name="Int. J. Syst. Evol. Microbiol.">
        <title>Pseudooceanicola lipolyticus sp. nov., a marine alphaproteobacterium, reclassification of Oceanicola flagellatus as Pseudooceanicola flagellatus comb. nov. and emended description of the genus Pseudooceanicola.</title>
        <authorList>
            <person name="Huang M.-M."/>
            <person name="Guo L.-L."/>
            <person name="Wu Y.-H."/>
            <person name="Lai Q.-L."/>
            <person name="Shao Z.-Z."/>
            <person name="Wang C.-S."/>
            <person name="Wu M."/>
            <person name="Xu X.-W."/>
        </authorList>
    </citation>
    <scope>NUCLEOTIDE SEQUENCE [LARGE SCALE GENOMIC DNA]</scope>
    <source>
        <strain evidence="1 2">157</strain>
    </source>
</reference>
<dbReference type="Proteomes" id="UP000231553">
    <property type="component" value="Unassembled WGS sequence"/>
</dbReference>
<sequence>MSPETVFLQRLRANKSALFEEGHPDDATSDMGFVKRVNGLLALETRMLDLQHKKLQGALKLSNRSHSRLPADLTAAIGSRGELKTYGELIAFGHWLFLDNMPGVTPTGGRKVNPRTLLKTVAAALLIHAKPGAGGCRKIRITKKTLSENWSRLFRETAKHSDFDARLKTMRRLVPAYLNHIKNRRFSPGGKLITRAPRIKAIAASLDATRSAPPSAPQAQMPISQPVALSPATHTAAAALPAGFTFFLTYSSPATETEYRQRSTGALGQAELVYRVEPLQASEPGAKIRADRRNSLVLTPDLALRKNFRTVALIDRMVVLLDTRRTTSSAHIKKLLNAGAGRDAYVQDRTRYPARNATDWRSCLPPLAPAKTAGQHFAILLQDPTPEALRETLDVIDANCRITGQPSLFLVELSLDFYPRSDKSPDQCLLLREQLVGALQRHQWCSPAAIAGITAYSPSHSDARQVYPDPKTGTGRPHFFFSKRAQSRTMSDTQLDVELVRTRILGAGRGKDLHLDATIYQGAAHAELMISVQHKIADRRNPARQTSMKLPEPERRGRVELTILGEEKLRAYGITGVNDLGKIDFRNMRRNMLHFRLPICQHDAAALEDTKTQLQSRGVYGVDLAARARAIEARGGSRPPRQPLKAPREGLSLVDWTEANDAAGQALDRLQRQWRGFSWR</sequence>
<gene>
    <name evidence="1" type="ORF">CVM52_21435</name>
</gene>
<dbReference type="EMBL" id="PGTB01000160">
    <property type="protein sequence ID" value="PJE34601.1"/>
    <property type="molecule type" value="Genomic_DNA"/>
</dbReference>
<evidence type="ECO:0000313" key="2">
    <source>
        <dbReference type="Proteomes" id="UP000231553"/>
    </source>
</evidence>
<organism evidence="1 2">
    <name type="scientific">Pseudooceanicola lipolyticus</name>
    <dbReference type="NCBI Taxonomy" id="2029104"/>
    <lineage>
        <taxon>Bacteria</taxon>
        <taxon>Pseudomonadati</taxon>
        <taxon>Pseudomonadota</taxon>
        <taxon>Alphaproteobacteria</taxon>
        <taxon>Rhodobacterales</taxon>
        <taxon>Paracoccaceae</taxon>
        <taxon>Pseudooceanicola</taxon>
    </lineage>
</organism>
<proteinExistence type="predicted"/>
<keyword evidence="2" id="KW-1185">Reference proteome</keyword>